<proteinExistence type="predicted"/>
<evidence type="ECO:0000313" key="2">
    <source>
        <dbReference type="Proteomes" id="UP000799302"/>
    </source>
</evidence>
<gene>
    <name evidence="1" type="ORF">BT63DRAFT_452097</name>
</gene>
<protein>
    <submittedName>
        <fullName evidence="1">Uncharacterized protein</fullName>
    </submittedName>
</protein>
<organism evidence="1 2">
    <name type="scientific">Microthyrium microscopicum</name>
    <dbReference type="NCBI Taxonomy" id="703497"/>
    <lineage>
        <taxon>Eukaryota</taxon>
        <taxon>Fungi</taxon>
        <taxon>Dikarya</taxon>
        <taxon>Ascomycota</taxon>
        <taxon>Pezizomycotina</taxon>
        <taxon>Dothideomycetes</taxon>
        <taxon>Dothideomycetes incertae sedis</taxon>
        <taxon>Microthyriales</taxon>
        <taxon>Microthyriaceae</taxon>
        <taxon>Microthyrium</taxon>
    </lineage>
</organism>
<dbReference type="AlphaFoldDB" id="A0A6A6UJD7"/>
<dbReference type="EMBL" id="MU004232">
    <property type="protein sequence ID" value="KAF2671593.1"/>
    <property type="molecule type" value="Genomic_DNA"/>
</dbReference>
<reference evidence="1" key="1">
    <citation type="journal article" date="2020" name="Stud. Mycol.">
        <title>101 Dothideomycetes genomes: a test case for predicting lifestyles and emergence of pathogens.</title>
        <authorList>
            <person name="Haridas S."/>
            <person name="Albert R."/>
            <person name="Binder M."/>
            <person name="Bloem J."/>
            <person name="Labutti K."/>
            <person name="Salamov A."/>
            <person name="Andreopoulos B."/>
            <person name="Baker S."/>
            <person name="Barry K."/>
            <person name="Bills G."/>
            <person name="Bluhm B."/>
            <person name="Cannon C."/>
            <person name="Castanera R."/>
            <person name="Culley D."/>
            <person name="Daum C."/>
            <person name="Ezra D."/>
            <person name="Gonzalez J."/>
            <person name="Henrissat B."/>
            <person name="Kuo A."/>
            <person name="Liang C."/>
            <person name="Lipzen A."/>
            <person name="Lutzoni F."/>
            <person name="Magnuson J."/>
            <person name="Mondo S."/>
            <person name="Nolan M."/>
            <person name="Ohm R."/>
            <person name="Pangilinan J."/>
            <person name="Park H.-J."/>
            <person name="Ramirez L."/>
            <person name="Alfaro M."/>
            <person name="Sun H."/>
            <person name="Tritt A."/>
            <person name="Yoshinaga Y."/>
            <person name="Zwiers L.-H."/>
            <person name="Turgeon B."/>
            <person name="Goodwin S."/>
            <person name="Spatafora J."/>
            <person name="Crous P."/>
            <person name="Grigoriev I."/>
        </authorList>
    </citation>
    <scope>NUCLEOTIDE SEQUENCE</scope>
    <source>
        <strain evidence="1">CBS 115976</strain>
    </source>
</reference>
<name>A0A6A6UJD7_9PEZI</name>
<dbReference type="Proteomes" id="UP000799302">
    <property type="component" value="Unassembled WGS sequence"/>
</dbReference>
<evidence type="ECO:0000313" key="1">
    <source>
        <dbReference type="EMBL" id="KAF2671593.1"/>
    </source>
</evidence>
<dbReference type="Pfam" id="PF26639">
    <property type="entry name" value="Het-6_barrel"/>
    <property type="match status" value="1"/>
</dbReference>
<accession>A0A6A6UJD7</accession>
<keyword evidence="2" id="KW-1185">Reference proteome</keyword>
<sequence length="200" mass="22877">MAMVCGILTREDSRDLFDPRRTNNNYWCTARYPGAPTALTKPLFEAFTVLLSMMHSPVKMQQQDLTSVKQFLDRVSRTMNSRRLFTGFPCRSIATEWESCVNGYAADETSFRQRMGTEEPAERSFPLFGFGPEDLQQGDLVTAFELTGEVVPFLLRPAEEGAYRFLGEAYVDCLWDAMHPDLKDLMSIWQPFDTAVFKLI</sequence>